<reference evidence="1 2" key="1">
    <citation type="submission" date="2019-11" db="EMBL/GenBank/DDBJ databases">
        <title>Pseudomonas flavidum sp. nov., isolated from Baiyang Lake.</title>
        <authorList>
            <person name="Zhao Y."/>
        </authorList>
    </citation>
    <scope>NUCLEOTIDE SEQUENCE [LARGE SCALE GENOMIC DNA]</scope>
    <source>
        <strain evidence="2">R-22-3 w-18</strain>
    </source>
</reference>
<accession>A0A6I4KUJ3</accession>
<dbReference type="EMBL" id="WKJZ01000001">
    <property type="protein sequence ID" value="MVW75361.1"/>
    <property type="molecule type" value="Genomic_DNA"/>
</dbReference>
<organism evidence="1 2">
    <name type="scientific">Pseudomonas xionganensis</name>
    <dbReference type="NCBI Taxonomy" id="2654845"/>
    <lineage>
        <taxon>Bacteria</taxon>
        <taxon>Pseudomonadati</taxon>
        <taxon>Pseudomonadota</taxon>
        <taxon>Gammaproteobacteria</taxon>
        <taxon>Pseudomonadales</taxon>
        <taxon>Pseudomonadaceae</taxon>
        <taxon>Pseudomonas</taxon>
    </lineage>
</organism>
<evidence type="ECO:0000313" key="1">
    <source>
        <dbReference type="EMBL" id="MVW75361.1"/>
    </source>
</evidence>
<dbReference type="Proteomes" id="UP000429555">
    <property type="component" value="Unassembled WGS sequence"/>
</dbReference>
<dbReference type="AlphaFoldDB" id="A0A6I4KUJ3"/>
<comment type="caution">
    <text evidence="1">The sequence shown here is derived from an EMBL/GenBank/DDBJ whole genome shotgun (WGS) entry which is preliminary data.</text>
</comment>
<protein>
    <submittedName>
        <fullName evidence="1">Uncharacterized protein</fullName>
    </submittedName>
</protein>
<keyword evidence="2" id="KW-1185">Reference proteome</keyword>
<proteinExistence type="predicted"/>
<sequence length="87" mass="9398">MNALQQASASVTELADLINLAGKAREAFAQRQQSPGRAAGSTRVIIKGRGMVQVVDAAGRCLGFRQSYREARWLQQALENGTHQQSA</sequence>
<name>A0A6I4KUJ3_9PSED</name>
<dbReference type="RefSeq" id="WP_160344448.1">
    <property type="nucleotide sequence ID" value="NZ_WKJZ01000001.1"/>
</dbReference>
<gene>
    <name evidence="1" type="ORF">GJV18_08535</name>
</gene>
<evidence type="ECO:0000313" key="2">
    <source>
        <dbReference type="Proteomes" id="UP000429555"/>
    </source>
</evidence>